<sequence length="65" mass="7465">MSKAERCNAVVQDLMRFFGDRAMLQFLDYQEKDWSLDPFGGGGPCTVMPCGMMNSWHTLREPFIT</sequence>
<dbReference type="Gene3D" id="3.50.50.60">
    <property type="entry name" value="FAD/NAD(P)-binding domain"/>
    <property type="match status" value="1"/>
</dbReference>
<dbReference type="SUPFAM" id="SSF54373">
    <property type="entry name" value="FAD-linked reductases, C-terminal domain"/>
    <property type="match status" value="1"/>
</dbReference>
<keyword evidence="2" id="KW-1185">Reference proteome</keyword>
<dbReference type="OrthoDB" id="5861347at2759"/>
<evidence type="ECO:0000313" key="1">
    <source>
        <dbReference type="EMBL" id="KIH62864.1"/>
    </source>
</evidence>
<protein>
    <submittedName>
        <fullName evidence="1">Uncharacterized protein</fullName>
    </submittedName>
</protein>
<accession>A0A0C2GV46</accession>
<evidence type="ECO:0000313" key="2">
    <source>
        <dbReference type="Proteomes" id="UP000054047"/>
    </source>
</evidence>
<proteinExistence type="predicted"/>
<dbReference type="Proteomes" id="UP000054047">
    <property type="component" value="Unassembled WGS sequence"/>
</dbReference>
<dbReference type="AlphaFoldDB" id="A0A0C2GV46"/>
<organism evidence="1 2">
    <name type="scientific">Ancylostoma duodenale</name>
    <dbReference type="NCBI Taxonomy" id="51022"/>
    <lineage>
        <taxon>Eukaryota</taxon>
        <taxon>Metazoa</taxon>
        <taxon>Ecdysozoa</taxon>
        <taxon>Nematoda</taxon>
        <taxon>Chromadorea</taxon>
        <taxon>Rhabditida</taxon>
        <taxon>Rhabditina</taxon>
        <taxon>Rhabditomorpha</taxon>
        <taxon>Strongyloidea</taxon>
        <taxon>Ancylostomatidae</taxon>
        <taxon>Ancylostomatinae</taxon>
        <taxon>Ancylostoma</taxon>
    </lineage>
</organism>
<gene>
    <name evidence="1" type="ORF">ANCDUO_06848</name>
</gene>
<dbReference type="InterPro" id="IPR036188">
    <property type="entry name" value="FAD/NAD-bd_sf"/>
</dbReference>
<reference evidence="1 2" key="1">
    <citation type="submission" date="2013-12" db="EMBL/GenBank/DDBJ databases">
        <title>Draft genome of the parsitic nematode Ancylostoma duodenale.</title>
        <authorList>
            <person name="Mitreva M."/>
        </authorList>
    </citation>
    <scope>NUCLEOTIDE SEQUENCE [LARGE SCALE GENOMIC DNA]</scope>
    <source>
        <strain evidence="1 2">Zhejiang</strain>
    </source>
</reference>
<name>A0A0C2GV46_9BILA</name>
<dbReference type="EMBL" id="KN729025">
    <property type="protein sequence ID" value="KIH62864.1"/>
    <property type="molecule type" value="Genomic_DNA"/>
</dbReference>